<evidence type="ECO:0000313" key="1">
    <source>
        <dbReference type="EMBL" id="GKT36907.1"/>
    </source>
</evidence>
<keyword evidence="2" id="KW-1185">Reference proteome</keyword>
<comment type="caution">
    <text evidence="1">The sequence shown here is derived from an EMBL/GenBank/DDBJ whole genome shotgun (WGS) entry which is preliminary data.</text>
</comment>
<proteinExistence type="predicted"/>
<organism evidence="1 2">
    <name type="scientific">Aduncisulcus paluster</name>
    <dbReference type="NCBI Taxonomy" id="2918883"/>
    <lineage>
        <taxon>Eukaryota</taxon>
        <taxon>Metamonada</taxon>
        <taxon>Carpediemonas-like organisms</taxon>
        <taxon>Aduncisulcus</taxon>
    </lineage>
</organism>
<dbReference type="EMBL" id="BQXS01011332">
    <property type="protein sequence ID" value="GKT36907.1"/>
    <property type="molecule type" value="Genomic_DNA"/>
</dbReference>
<reference evidence="1" key="1">
    <citation type="submission" date="2022-03" db="EMBL/GenBank/DDBJ databases">
        <title>Draft genome sequence of Aduncisulcus paluster, a free-living microaerophilic Fornicata.</title>
        <authorList>
            <person name="Yuyama I."/>
            <person name="Kume K."/>
            <person name="Tamura T."/>
            <person name="Inagaki Y."/>
            <person name="Hashimoto T."/>
        </authorList>
    </citation>
    <scope>NUCLEOTIDE SEQUENCE</scope>
    <source>
        <strain evidence="1">NY0171</strain>
    </source>
</reference>
<accession>A0ABQ5KWT6</accession>
<dbReference type="Proteomes" id="UP001057375">
    <property type="component" value="Unassembled WGS sequence"/>
</dbReference>
<evidence type="ECO:0000313" key="2">
    <source>
        <dbReference type="Proteomes" id="UP001057375"/>
    </source>
</evidence>
<sequence length="234" mass="27075">MPTKSTMDKKTFALALGQAIKLVSLMHGFIDWETFVMSYDFRSGYDQIMSLSHLSRRCIVVVEESGVKAYNAEYKDIMWVVLDMVTSELGHFTLLRTTKSLRACEYPIEFYPPPPATKIIGKWCRMSNLKDQLQKFLPYWQMSIQHEKGKRNRVKVKCLVCKTNILIGKVVEGGIVDMTKLIKHGEKCRYRWPSTITVTDDIPDEVVDVHFDTQPLMSQGSTEKDQWGYEDMEE</sequence>
<name>A0ABQ5KWT6_9EUKA</name>
<gene>
    <name evidence="1" type="ORF">ADUPG1_009789</name>
</gene>
<protein>
    <submittedName>
        <fullName evidence="1">Uncharacterized protein</fullName>
    </submittedName>
</protein>